<sequence>MLSLSLAQLRTQAHRLVATALAIVIAVGFVVATLVLNDSSKETVFGALSSQYLHTDAVVATDWNMDGEPPTAQQTTAIADDLRRLPDVAALAVDSSVYLSARLPEGDGYRFAQVQSLATDETLRWQQLDEGTWPTGDGQVIAAPGRGLEVGSTVELQLEPEYDDQGEQISGGSTARATVVGITDRASGITAIGNQQFWATPQQAAAWGATEVDAIRVAGADGVTPDALTAEIRSVLDTSAVGRHLTARTGEEQSEEIANEMSSGNAELTTVLLMFAAIAVFVCALVIANTFAVLLAQRVRELALLRAIGAGGRQLRRGVLVESFVIGLVASALGVGAGIGLAAGVSALAAGYQNSPVPLAGISLSLRPVLIGLALGTVVTMVAAFNPARKATKVAPLAAMRPMDAPPVNARGGLFRRVAGLLLAVPGVALAWYGGQENILIVATVGGMITFLAVLLLARWLVPLAVGLAGRLIGPAGRVPGKLAALNATRNPQRTAATATALIIGVTLCTTMVVGAATTRASASASIDDHYPTDVVLTSGRSEGSPATLTGTVSGVENVTAAMPVLGGEIRVGREESYALGVDPVKAADVVRSDQAGLVPSAGTIVVPEWYAEDWKAVEGEPLTVTSGSRSVRLTAHVVGDQVSNPRMTSGDLAKLNPEANIQETWARLADDLPAGERGDTLTAISDAAADVDPASTLGGSAEERASFDQLLDILLLIVLGLLAVAVVIALIGVGNTMALSVLERRKESGVLRALGLTRGQLRWMLLWEAMLIAGVAAAIGVVLGSVYGVLAVKAAIGGTGGVHIAVPVAQVLSILVVATVAGALASVLPSRRAARISPVAAIASA</sequence>
<evidence type="ECO:0000259" key="9">
    <source>
        <dbReference type="Pfam" id="PF12704"/>
    </source>
</evidence>
<dbReference type="Proteomes" id="UP001197247">
    <property type="component" value="Unassembled WGS sequence"/>
</dbReference>
<feature type="domain" description="MacB-like periplasmic core" evidence="9">
    <location>
        <begin position="18"/>
        <end position="234"/>
    </location>
</feature>
<protein>
    <submittedName>
        <fullName evidence="10">FtsX-like permease family protein</fullName>
    </submittedName>
</protein>
<reference evidence="10 11" key="1">
    <citation type="submission" date="2021-05" db="EMBL/GenBank/DDBJ databases">
        <title>Kineosporia and Streptomyces sp. nov. two new marine actinobacteria isolated from Coral.</title>
        <authorList>
            <person name="Buangrab K."/>
            <person name="Sutthacheep M."/>
            <person name="Yeemin T."/>
            <person name="Harunari E."/>
            <person name="Igarashi Y."/>
            <person name="Kanchanasin P."/>
            <person name="Tanasupawat S."/>
            <person name="Phongsopitanun W."/>
        </authorList>
    </citation>
    <scope>NUCLEOTIDE SEQUENCE [LARGE SCALE GENOMIC DNA]</scope>
    <source>
        <strain evidence="10 11">J2-2</strain>
    </source>
</reference>
<feature type="transmembrane region" description="Helical" evidence="7">
    <location>
        <begin position="496"/>
        <end position="517"/>
    </location>
</feature>
<comment type="subcellular location">
    <subcellularLocation>
        <location evidence="1">Cell membrane</location>
        <topology evidence="1">Multi-pass membrane protein</topology>
    </subcellularLocation>
</comment>
<feature type="transmembrane region" description="Helical" evidence="7">
    <location>
        <begin position="16"/>
        <end position="36"/>
    </location>
</feature>
<feature type="transmembrane region" description="Helical" evidence="7">
    <location>
        <begin position="414"/>
        <end position="433"/>
    </location>
</feature>
<dbReference type="InterPro" id="IPR025857">
    <property type="entry name" value="MacB_PCD"/>
</dbReference>
<keyword evidence="11" id="KW-1185">Reference proteome</keyword>
<feature type="transmembrane region" description="Helical" evidence="7">
    <location>
        <begin position="764"/>
        <end position="791"/>
    </location>
</feature>
<dbReference type="InterPro" id="IPR050250">
    <property type="entry name" value="Macrolide_Exporter_MacB"/>
</dbReference>
<feature type="transmembrane region" description="Helical" evidence="7">
    <location>
        <begin position="271"/>
        <end position="296"/>
    </location>
</feature>
<proteinExistence type="inferred from homology"/>
<dbReference type="EMBL" id="JAHBAY010000015">
    <property type="protein sequence ID" value="MBT0773049.1"/>
    <property type="molecule type" value="Genomic_DNA"/>
</dbReference>
<dbReference type="PANTHER" id="PTHR30572:SF4">
    <property type="entry name" value="ABC TRANSPORTER PERMEASE YTRF"/>
    <property type="match status" value="1"/>
</dbReference>
<feature type="transmembrane region" description="Helical" evidence="7">
    <location>
        <begin position="324"/>
        <end position="352"/>
    </location>
</feature>
<dbReference type="Pfam" id="PF02687">
    <property type="entry name" value="FtsX"/>
    <property type="match status" value="2"/>
</dbReference>
<feature type="domain" description="ABC3 transporter permease C-terminal" evidence="8">
    <location>
        <begin position="274"/>
        <end position="395"/>
    </location>
</feature>
<gene>
    <name evidence="10" type="ORF">KIH74_29165</name>
</gene>
<evidence type="ECO:0000256" key="1">
    <source>
        <dbReference type="ARBA" id="ARBA00004651"/>
    </source>
</evidence>
<evidence type="ECO:0000256" key="6">
    <source>
        <dbReference type="ARBA" id="ARBA00038076"/>
    </source>
</evidence>
<feature type="transmembrane region" description="Helical" evidence="7">
    <location>
        <begin position="364"/>
        <end position="385"/>
    </location>
</feature>
<evidence type="ECO:0000256" key="5">
    <source>
        <dbReference type="ARBA" id="ARBA00023136"/>
    </source>
</evidence>
<evidence type="ECO:0000256" key="3">
    <source>
        <dbReference type="ARBA" id="ARBA00022692"/>
    </source>
</evidence>
<keyword evidence="4 7" id="KW-1133">Transmembrane helix</keyword>
<accession>A0ABS5TRA0</accession>
<evidence type="ECO:0000256" key="2">
    <source>
        <dbReference type="ARBA" id="ARBA00022475"/>
    </source>
</evidence>
<feature type="transmembrane region" description="Helical" evidence="7">
    <location>
        <begin position="439"/>
        <end position="462"/>
    </location>
</feature>
<keyword evidence="5 7" id="KW-0472">Membrane</keyword>
<keyword evidence="2" id="KW-1003">Cell membrane</keyword>
<feature type="transmembrane region" description="Helical" evidence="7">
    <location>
        <begin position="714"/>
        <end position="743"/>
    </location>
</feature>
<feature type="domain" description="ABC3 transporter permease C-terminal" evidence="8">
    <location>
        <begin position="722"/>
        <end position="839"/>
    </location>
</feature>
<evidence type="ECO:0000313" key="11">
    <source>
        <dbReference type="Proteomes" id="UP001197247"/>
    </source>
</evidence>
<comment type="caution">
    <text evidence="10">The sequence shown here is derived from an EMBL/GenBank/DDBJ whole genome shotgun (WGS) entry which is preliminary data.</text>
</comment>
<dbReference type="PANTHER" id="PTHR30572">
    <property type="entry name" value="MEMBRANE COMPONENT OF TRANSPORTER-RELATED"/>
    <property type="match status" value="1"/>
</dbReference>
<dbReference type="InterPro" id="IPR003838">
    <property type="entry name" value="ABC3_permease_C"/>
</dbReference>
<evidence type="ECO:0000259" key="8">
    <source>
        <dbReference type="Pfam" id="PF02687"/>
    </source>
</evidence>
<evidence type="ECO:0000256" key="7">
    <source>
        <dbReference type="SAM" id="Phobius"/>
    </source>
</evidence>
<evidence type="ECO:0000313" key="10">
    <source>
        <dbReference type="EMBL" id="MBT0773049.1"/>
    </source>
</evidence>
<dbReference type="Pfam" id="PF12704">
    <property type="entry name" value="MacB_PCD"/>
    <property type="match status" value="1"/>
</dbReference>
<name>A0ABS5TRA0_9ACTN</name>
<keyword evidence="3 7" id="KW-0812">Transmembrane</keyword>
<evidence type="ECO:0000256" key="4">
    <source>
        <dbReference type="ARBA" id="ARBA00022989"/>
    </source>
</evidence>
<comment type="similarity">
    <text evidence="6">Belongs to the ABC-4 integral membrane protein family.</text>
</comment>
<dbReference type="RefSeq" id="WP_214159585.1">
    <property type="nucleotide sequence ID" value="NZ_JAHBAY010000015.1"/>
</dbReference>
<organism evidence="10 11">
    <name type="scientific">Kineosporia corallincola</name>
    <dbReference type="NCBI Taxonomy" id="2835133"/>
    <lineage>
        <taxon>Bacteria</taxon>
        <taxon>Bacillati</taxon>
        <taxon>Actinomycetota</taxon>
        <taxon>Actinomycetes</taxon>
        <taxon>Kineosporiales</taxon>
        <taxon>Kineosporiaceae</taxon>
        <taxon>Kineosporia</taxon>
    </lineage>
</organism>
<feature type="transmembrane region" description="Helical" evidence="7">
    <location>
        <begin position="803"/>
        <end position="829"/>
    </location>
</feature>